<sequence length="62" mass="7259">SCRKRFRKMVKIKAKQWLEPTTHMSIQQIVLSGRGLDSEKVLLVARFNGWERRVVLSKDESS</sequence>
<feature type="non-terminal residue" evidence="1">
    <location>
        <position position="1"/>
    </location>
</feature>
<protein>
    <submittedName>
        <fullName evidence="1">Uncharacterized protein</fullName>
    </submittedName>
</protein>
<organism evidence="1 2">
    <name type="scientific">Datura stramonium</name>
    <name type="common">Jimsonweed</name>
    <name type="synonym">Common thornapple</name>
    <dbReference type="NCBI Taxonomy" id="4076"/>
    <lineage>
        <taxon>Eukaryota</taxon>
        <taxon>Viridiplantae</taxon>
        <taxon>Streptophyta</taxon>
        <taxon>Embryophyta</taxon>
        <taxon>Tracheophyta</taxon>
        <taxon>Spermatophyta</taxon>
        <taxon>Magnoliopsida</taxon>
        <taxon>eudicotyledons</taxon>
        <taxon>Gunneridae</taxon>
        <taxon>Pentapetalae</taxon>
        <taxon>asterids</taxon>
        <taxon>lamiids</taxon>
        <taxon>Solanales</taxon>
        <taxon>Solanaceae</taxon>
        <taxon>Solanoideae</taxon>
        <taxon>Datureae</taxon>
        <taxon>Datura</taxon>
    </lineage>
</organism>
<dbReference type="EMBL" id="JACEIK010002926">
    <property type="protein sequence ID" value="MCD9639488.1"/>
    <property type="molecule type" value="Genomic_DNA"/>
</dbReference>
<accession>A0ABS8UZP8</accession>
<proteinExistence type="predicted"/>
<evidence type="ECO:0000313" key="2">
    <source>
        <dbReference type="Proteomes" id="UP000823775"/>
    </source>
</evidence>
<dbReference type="Proteomes" id="UP000823775">
    <property type="component" value="Unassembled WGS sequence"/>
</dbReference>
<comment type="caution">
    <text evidence="1">The sequence shown here is derived from an EMBL/GenBank/DDBJ whole genome shotgun (WGS) entry which is preliminary data.</text>
</comment>
<keyword evidence="2" id="KW-1185">Reference proteome</keyword>
<evidence type="ECO:0000313" key="1">
    <source>
        <dbReference type="EMBL" id="MCD9639488.1"/>
    </source>
</evidence>
<reference evidence="1 2" key="1">
    <citation type="journal article" date="2021" name="BMC Genomics">
        <title>Datura genome reveals duplications of psychoactive alkaloid biosynthetic genes and high mutation rate following tissue culture.</title>
        <authorList>
            <person name="Rajewski A."/>
            <person name="Carter-House D."/>
            <person name="Stajich J."/>
            <person name="Litt A."/>
        </authorList>
    </citation>
    <scope>NUCLEOTIDE SEQUENCE [LARGE SCALE GENOMIC DNA]</scope>
    <source>
        <strain evidence="1">AR-01</strain>
    </source>
</reference>
<gene>
    <name evidence="1" type="ORF">HAX54_024059</name>
</gene>
<name>A0ABS8UZP8_DATST</name>